<gene>
    <name evidence="3" type="ORF">FME351_LOCUS16492</name>
</gene>
<evidence type="ECO:0000256" key="1">
    <source>
        <dbReference type="SAM" id="MobiDB-lite"/>
    </source>
</evidence>
<dbReference type="Pfam" id="PF13676">
    <property type="entry name" value="TIR_2"/>
    <property type="match status" value="1"/>
</dbReference>
<dbReference type="AlphaFoldDB" id="A0A818GRI7"/>
<feature type="region of interest" description="Disordered" evidence="1">
    <location>
        <begin position="104"/>
        <end position="149"/>
    </location>
</feature>
<dbReference type="EMBL" id="CAJNYU010002044">
    <property type="protein sequence ID" value="CAF3496284.1"/>
    <property type="molecule type" value="Genomic_DNA"/>
</dbReference>
<sequence>MASSSSSPSFFSNRNEDLKPENIEPSVRDRNQEMVTMESCTNMTQQTKQLCDDDDDDKTSVSVEEETKVIVRQGQSAVEQIRILSQEATILDSNASRQDSIRTHNGGISEIDIPINNSGPTPPTVPTTDISQSPISVANTQNSQQESRREKHIMISYNQATSLAVCQKIYDYLKARNYNVWFDQVDLHGSIINGMGEAVDNSYVILLCINTGYEKSAFCSMEAKYAIEKRIPVIPCMMEENFRPKGGLGIIKSDLKHIEFFYEDKFDESMEKLISEIKFFARPLEDTRTTEANMGQLSSETTTTATTMTSPSTNHTNFCARFNTIICEHILSVQNRYLHRENLNENEFGKVLHTLIQEFSPESLQSFETIEPIVNENRHQQEIDNDRLLQHFLQRNEQFAESIRMQQHYNDHIQQHRYGLDERLAAFLRFQEKQEQENTRFSQIHVNHNDRLISIVDVQQRNYASIQQQYANQNELLAHISRKQQEQERNNRISEQLLQHVEQYTQLFVNQQQQSARDTAALYQLINRSLERNESLESIINHRLTPHAQQEPAEGRFNFDTLNKLIQTIILLWILIILLKNT</sequence>
<accession>A0A818GRI7</accession>
<dbReference type="SUPFAM" id="SSF52200">
    <property type="entry name" value="Toll/Interleukin receptor TIR domain"/>
    <property type="match status" value="1"/>
</dbReference>
<feature type="region of interest" description="Disordered" evidence="1">
    <location>
        <begin position="1"/>
        <end position="31"/>
    </location>
</feature>
<dbReference type="Gene3D" id="3.40.50.10140">
    <property type="entry name" value="Toll/interleukin-1 receptor homology (TIR) domain"/>
    <property type="match status" value="1"/>
</dbReference>
<feature type="compositionally biased region" description="Polar residues" evidence="1">
    <location>
        <begin position="126"/>
        <end position="145"/>
    </location>
</feature>
<reference evidence="3" key="1">
    <citation type="submission" date="2021-02" db="EMBL/GenBank/DDBJ databases">
        <authorList>
            <person name="Nowell W R."/>
        </authorList>
    </citation>
    <scope>NUCLEOTIDE SEQUENCE</scope>
</reference>
<dbReference type="Proteomes" id="UP000663869">
    <property type="component" value="Unassembled WGS sequence"/>
</dbReference>
<feature type="compositionally biased region" description="Basic and acidic residues" evidence="1">
    <location>
        <begin position="14"/>
        <end position="31"/>
    </location>
</feature>
<protein>
    <recommendedName>
        <fullName evidence="2">TIR domain-containing protein</fullName>
    </recommendedName>
</protein>
<feature type="compositionally biased region" description="Low complexity" evidence="1">
    <location>
        <begin position="1"/>
        <end position="12"/>
    </location>
</feature>
<organism evidence="3 4">
    <name type="scientific">Rotaria socialis</name>
    <dbReference type="NCBI Taxonomy" id="392032"/>
    <lineage>
        <taxon>Eukaryota</taxon>
        <taxon>Metazoa</taxon>
        <taxon>Spiralia</taxon>
        <taxon>Gnathifera</taxon>
        <taxon>Rotifera</taxon>
        <taxon>Eurotatoria</taxon>
        <taxon>Bdelloidea</taxon>
        <taxon>Philodinida</taxon>
        <taxon>Philodinidae</taxon>
        <taxon>Rotaria</taxon>
    </lineage>
</organism>
<dbReference type="PANTHER" id="PTHR46270">
    <property type="entry name" value="ARMADILLO-TYPE FOLD-RELATED"/>
    <property type="match status" value="1"/>
</dbReference>
<feature type="domain" description="TIR" evidence="2">
    <location>
        <begin position="153"/>
        <end position="274"/>
    </location>
</feature>
<proteinExistence type="predicted"/>
<dbReference type="GO" id="GO:0007165">
    <property type="term" value="P:signal transduction"/>
    <property type="evidence" value="ECO:0007669"/>
    <property type="project" value="InterPro"/>
</dbReference>
<dbReference type="InterPro" id="IPR000157">
    <property type="entry name" value="TIR_dom"/>
</dbReference>
<comment type="caution">
    <text evidence="3">The sequence shown here is derived from an EMBL/GenBank/DDBJ whole genome shotgun (WGS) entry which is preliminary data.</text>
</comment>
<evidence type="ECO:0000313" key="3">
    <source>
        <dbReference type="EMBL" id="CAF3496284.1"/>
    </source>
</evidence>
<dbReference type="PANTHER" id="PTHR46270:SF2">
    <property type="entry name" value="TIR DOMAIN-CONTAINING PROTEIN"/>
    <property type="match status" value="1"/>
</dbReference>
<dbReference type="InterPro" id="IPR035897">
    <property type="entry name" value="Toll_tir_struct_dom_sf"/>
</dbReference>
<evidence type="ECO:0000259" key="2">
    <source>
        <dbReference type="Pfam" id="PF13676"/>
    </source>
</evidence>
<name>A0A818GRI7_9BILA</name>
<evidence type="ECO:0000313" key="4">
    <source>
        <dbReference type="Proteomes" id="UP000663869"/>
    </source>
</evidence>